<comment type="caution">
    <text evidence="2">The sequence shown here is derived from an EMBL/GenBank/DDBJ whole genome shotgun (WGS) entry which is preliminary data.</text>
</comment>
<protein>
    <submittedName>
        <fullName evidence="2">Isochorismatase family protein</fullName>
    </submittedName>
</protein>
<organism evidence="2 3">
    <name type="scientific">Streptomyces mirabilis</name>
    <dbReference type="NCBI Taxonomy" id="68239"/>
    <lineage>
        <taxon>Bacteria</taxon>
        <taxon>Bacillati</taxon>
        <taxon>Actinomycetota</taxon>
        <taxon>Actinomycetes</taxon>
        <taxon>Kitasatosporales</taxon>
        <taxon>Streptomycetaceae</taxon>
        <taxon>Streptomyces</taxon>
    </lineage>
</organism>
<keyword evidence="3" id="KW-1185">Reference proteome</keyword>
<dbReference type="SUPFAM" id="SSF52499">
    <property type="entry name" value="Isochorismatase-like hydrolases"/>
    <property type="match status" value="1"/>
</dbReference>
<dbReference type="Pfam" id="PF00857">
    <property type="entry name" value="Isochorismatase"/>
    <property type="match status" value="1"/>
</dbReference>
<dbReference type="EMBL" id="JARAKF010000003">
    <property type="protein sequence ID" value="MDU9001360.1"/>
    <property type="molecule type" value="Genomic_DNA"/>
</dbReference>
<dbReference type="Proteomes" id="UP001257627">
    <property type="component" value="Unassembled WGS sequence"/>
</dbReference>
<name>A0ABU3V5S7_9ACTN</name>
<proteinExistence type="predicted"/>
<evidence type="ECO:0000259" key="1">
    <source>
        <dbReference type="Pfam" id="PF00857"/>
    </source>
</evidence>
<dbReference type="Gene3D" id="3.40.50.850">
    <property type="entry name" value="Isochorismatase-like"/>
    <property type="match status" value="1"/>
</dbReference>
<evidence type="ECO:0000313" key="3">
    <source>
        <dbReference type="Proteomes" id="UP001257627"/>
    </source>
</evidence>
<gene>
    <name evidence="2" type="ORF">PU648_55815</name>
</gene>
<feature type="domain" description="Isochorismatase-like" evidence="1">
    <location>
        <begin position="13"/>
        <end position="131"/>
    </location>
</feature>
<evidence type="ECO:0000313" key="2">
    <source>
        <dbReference type="EMBL" id="MDU9001360.1"/>
    </source>
</evidence>
<geneLocation type="plasmid" evidence="2">
    <name>unnamed1</name>
</geneLocation>
<dbReference type="InterPro" id="IPR000868">
    <property type="entry name" value="Isochorismatase-like_dom"/>
</dbReference>
<keyword evidence="2" id="KW-0614">Plasmid</keyword>
<accession>A0ABU3V5S7</accession>
<sequence>MTSSTTASAPIGLIMIDTVNQVSPEEAEARHLKAECERVGTLDNLRRLLAGFRDKGFPAFLSPMSHTDEEYDTWKATVQDPRVMFGNRMFEAGGRQFHPDFQPSPGDVFVAPHKNLDVFATTDLDIQLSAAASSTWPWWA</sequence>
<dbReference type="InterPro" id="IPR036380">
    <property type="entry name" value="Isochorismatase-like_sf"/>
</dbReference>
<reference evidence="2 3" key="1">
    <citation type="submission" date="2023-02" db="EMBL/GenBank/DDBJ databases">
        <authorList>
            <person name="Maleckis M."/>
        </authorList>
    </citation>
    <scope>NUCLEOTIDE SEQUENCE [LARGE SCALE GENOMIC DNA]</scope>
    <source>
        <strain evidence="2 3">P8-A2</strain>
        <plasmid evidence="2">unnamed1</plasmid>
    </source>
</reference>